<dbReference type="Proteomes" id="UP000076738">
    <property type="component" value="Unassembled WGS sequence"/>
</dbReference>
<proteinExistence type="predicted"/>
<dbReference type="EMBL" id="KV417279">
    <property type="protein sequence ID" value="KZO97520.1"/>
    <property type="molecule type" value="Genomic_DNA"/>
</dbReference>
<evidence type="ECO:0000256" key="1">
    <source>
        <dbReference type="SAM" id="MobiDB-lite"/>
    </source>
</evidence>
<evidence type="ECO:0000313" key="3">
    <source>
        <dbReference type="Proteomes" id="UP000076738"/>
    </source>
</evidence>
<accession>A0A167NAS1</accession>
<dbReference type="AlphaFoldDB" id="A0A167NAS1"/>
<feature type="compositionally biased region" description="Basic and acidic residues" evidence="1">
    <location>
        <begin position="1"/>
        <end position="14"/>
    </location>
</feature>
<keyword evidence="3" id="KW-1185">Reference proteome</keyword>
<protein>
    <submittedName>
        <fullName evidence="2">Uncharacterized protein</fullName>
    </submittedName>
</protein>
<sequence length="85" mass="9501">MAEVSIHADADPAKESTTQEWPKVSVHTNGDQAEECCKADWSMPMPIGLRNVRRCSCVPVLSLWVVSFGCASRWRKETTNRHAAE</sequence>
<feature type="compositionally biased region" description="Polar residues" evidence="1">
    <location>
        <begin position="15"/>
        <end position="30"/>
    </location>
</feature>
<organism evidence="2 3">
    <name type="scientific">Calocera viscosa (strain TUFC12733)</name>
    <dbReference type="NCBI Taxonomy" id="1330018"/>
    <lineage>
        <taxon>Eukaryota</taxon>
        <taxon>Fungi</taxon>
        <taxon>Dikarya</taxon>
        <taxon>Basidiomycota</taxon>
        <taxon>Agaricomycotina</taxon>
        <taxon>Dacrymycetes</taxon>
        <taxon>Dacrymycetales</taxon>
        <taxon>Dacrymycetaceae</taxon>
        <taxon>Calocera</taxon>
    </lineage>
</organism>
<evidence type="ECO:0000313" key="2">
    <source>
        <dbReference type="EMBL" id="KZO97520.1"/>
    </source>
</evidence>
<feature type="region of interest" description="Disordered" evidence="1">
    <location>
        <begin position="1"/>
        <end position="30"/>
    </location>
</feature>
<reference evidence="2 3" key="1">
    <citation type="journal article" date="2016" name="Mol. Biol. Evol.">
        <title>Comparative Genomics of Early-Diverging Mushroom-Forming Fungi Provides Insights into the Origins of Lignocellulose Decay Capabilities.</title>
        <authorList>
            <person name="Nagy L.G."/>
            <person name="Riley R."/>
            <person name="Tritt A."/>
            <person name="Adam C."/>
            <person name="Daum C."/>
            <person name="Floudas D."/>
            <person name="Sun H."/>
            <person name="Yadav J.S."/>
            <person name="Pangilinan J."/>
            <person name="Larsson K.H."/>
            <person name="Matsuura K."/>
            <person name="Barry K."/>
            <person name="Labutti K."/>
            <person name="Kuo R."/>
            <person name="Ohm R.A."/>
            <person name="Bhattacharya S.S."/>
            <person name="Shirouzu T."/>
            <person name="Yoshinaga Y."/>
            <person name="Martin F.M."/>
            <person name="Grigoriev I.V."/>
            <person name="Hibbett D.S."/>
        </authorList>
    </citation>
    <scope>NUCLEOTIDE SEQUENCE [LARGE SCALE GENOMIC DNA]</scope>
    <source>
        <strain evidence="2 3">TUFC12733</strain>
    </source>
</reference>
<gene>
    <name evidence="2" type="ORF">CALVIDRAFT_536109</name>
</gene>
<name>A0A167NAS1_CALVF</name>